<dbReference type="Gene3D" id="2.60.40.1180">
    <property type="entry name" value="Golgi alpha-mannosidase II"/>
    <property type="match status" value="1"/>
</dbReference>
<proteinExistence type="predicted"/>
<dbReference type="Proteomes" id="UP000663940">
    <property type="component" value="Chromosome"/>
</dbReference>
<sequence length="110" mass="12447">MTPAGQFDFDRLYLSVKTLNKIGEEGAIKTVSPVIQNTGEKSLKTLTLYINPDAKDNATGELYWDKDEGWDLRKSSTAKSNSRQQKAATKLRCVWLPRRAVIPLIRRLPI</sequence>
<gene>
    <name evidence="1" type="ORF">DIU31_003810</name>
    <name evidence="2" type="ORF">J3L21_23930</name>
</gene>
<reference evidence="2 4" key="2">
    <citation type="submission" date="2021-03" db="EMBL/GenBank/DDBJ databases">
        <title>Mucilaginibacter strains isolated from gold and copper mining confer multi heavy-metal resistance.</title>
        <authorList>
            <person name="Li Y."/>
        </authorList>
    </citation>
    <scope>NUCLEOTIDE SEQUENCE [LARGE SCALE GENOMIC DNA]</scope>
    <source>
        <strain evidence="2 4">P2-4</strain>
    </source>
</reference>
<dbReference type="EMBL" id="CP071880">
    <property type="protein sequence ID" value="QTE48569.1"/>
    <property type="molecule type" value="Genomic_DNA"/>
</dbReference>
<evidence type="ECO:0000313" key="2">
    <source>
        <dbReference type="EMBL" id="QTE48569.1"/>
    </source>
</evidence>
<dbReference type="EMBL" id="CP043451">
    <property type="protein sequence ID" value="QEM02684.1"/>
    <property type="molecule type" value="Genomic_DNA"/>
</dbReference>
<dbReference type="AlphaFoldDB" id="A0AAE6JBM6"/>
<protein>
    <submittedName>
        <fullName evidence="1">Uncharacterized protein</fullName>
    </submittedName>
</protein>
<accession>A0AAE6JBM6</accession>
<keyword evidence="4" id="KW-1185">Reference proteome</keyword>
<evidence type="ECO:0000313" key="4">
    <source>
        <dbReference type="Proteomes" id="UP000663940"/>
    </source>
</evidence>
<name>A0AAE6JBM6_9SPHI</name>
<dbReference type="InterPro" id="IPR013780">
    <property type="entry name" value="Glyco_hydro_b"/>
</dbReference>
<dbReference type="Proteomes" id="UP000250557">
    <property type="component" value="Chromosome"/>
</dbReference>
<evidence type="ECO:0000313" key="3">
    <source>
        <dbReference type="Proteomes" id="UP000250557"/>
    </source>
</evidence>
<dbReference type="RefSeq" id="WP_146750444.1">
    <property type="nucleotide sequence ID" value="NZ_CP043451.1"/>
</dbReference>
<reference evidence="1 3" key="1">
    <citation type="submission" date="2019-08" db="EMBL/GenBank/DDBJ databases">
        <title>Comparative genome analysis confer to the adaptation heavy metal polluted environment.</title>
        <authorList>
            <person name="Li Y."/>
        </authorList>
    </citation>
    <scope>NUCLEOTIDE SEQUENCE [LARGE SCALE GENOMIC DNA]</scope>
    <source>
        <strain evidence="1 3">P2</strain>
    </source>
</reference>
<organism evidence="1 3">
    <name type="scientific">Mucilaginibacter rubeus</name>
    <dbReference type="NCBI Taxonomy" id="2027860"/>
    <lineage>
        <taxon>Bacteria</taxon>
        <taxon>Pseudomonadati</taxon>
        <taxon>Bacteroidota</taxon>
        <taxon>Sphingobacteriia</taxon>
        <taxon>Sphingobacteriales</taxon>
        <taxon>Sphingobacteriaceae</taxon>
        <taxon>Mucilaginibacter</taxon>
    </lineage>
</organism>
<evidence type="ECO:0000313" key="1">
    <source>
        <dbReference type="EMBL" id="QEM02684.1"/>
    </source>
</evidence>